<name>A0AAJ1Q673_9LACT</name>
<evidence type="ECO:0008006" key="5">
    <source>
        <dbReference type="Google" id="ProtNLM"/>
    </source>
</evidence>
<evidence type="ECO:0000256" key="1">
    <source>
        <dbReference type="ARBA" id="ARBA00022723"/>
    </source>
</evidence>
<dbReference type="PANTHER" id="PTHR43462:SF1">
    <property type="entry name" value="ALANYL-TRNA EDITING PROTEIN AARSD1"/>
    <property type="match status" value="1"/>
</dbReference>
<dbReference type="Gene3D" id="3.30.980.10">
    <property type="entry name" value="Threonyl-trna Synthetase, Chain A, domain 2"/>
    <property type="match status" value="1"/>
</dbReference>
<dbReference type="InterPro" id="IPR051335">
    <property type="entry name" value="Alanyl-tRNA_Editing_Enzymes"/>
</dbReference>
<evidence type="ECO:0000313" key="4">
    <source>
        <dbReference type="Proteomes" id="UP001229251"/>
    </source>
</evidence>
<dbReference type="EMBL" id="JASOOE010000007">
    <property type="protein sequence ID" value="MDK7187275.1"/>
    <property type="molecule type" value="Genomic_DNA"/>
</dbReference>
<dbReference type="AlphaFoldDB" id="A0AAJ1Q673"/>
<dbReference type="GO" id="GO:0046872">
    <property type="term" value="F:metal ion binding"/>
    <property type="evidence" value="ECO:0007669"/>
    <property type="project" value="UniProtKB-KW"/>
</dbReference>
<comment type="caution">
    <text evidence="3">The sequence shown here is derived from an EMBL/GenBank/DDBJ whole genome shotgun (WGS) entry which is preliminary data.</text>
</comment>
<dbReference type="SUPFAM" id="SSF55186">
    <property type="entry name" value="ThrRS/AlaRS common domain"/>
    <property type="match status" value="1"/>
</dbReference>
<evidence type="ECO:0000256" key="2">
    <source>
        <dbReference type="ARBA" id="ARBA00022833"/>
    </source>
</evidence>
<dbReference type="Proteomes" id="UP001229251">
    <property type="component" value="Unassembled WGS sequence"/>
</dbReference>
<gene>
    <name evidence="3" type="ORF">QP433_04710</name>
</gene>
<organism evidence="3 4">
    <name type="scientific">Facklamia hominis</name>
    <dbReference type="NCBI Taxonomy" id="178214"/>
    <lineage>
        <taxon>Bacteria</taxon>
        <taxon>Bacillati</taxon>
        <taxon>Bacillota</taxon>
        <taxon>Bacilli</taxon>
        <taxon>Lactobacillales</taxon>
        <taxon>Aerococcaceae</taxon>
        <taxon>Facklamia</taxon>
    </lineage>
</organism>
<keyword evidence="2" id="KW-0862">Zinc</keyword>
<dbReference type="InterPro" id="IPR009000">
    <property type="entry name" value="Transl_B-barrel_sf"/>
</dbReference>
<sequence length="375" mass="42283">MNPYYDDFSQLSLTTHIIDQKDDYYAFEATIFYGEKGGMPSDRGWINGQPVLDLKYIGDTLYHQVQTPLEDPIQLEVEPKTRWFNTAVQSSFHLLDGFYRQKGLELIAIGTDPDHLWYEVNQKDLSTDLLDECQAFMQAIIRQEIPCEIRYIKGADYPDPAYQHHDTLRLVRFGDVDCQPCATLHVNHTGQIGSYCHLNARNSSRGSKVTLTLNQATEIALEAYHQQANHLSQILNAPVDQLDQAVQDLIHKEKASAKVAADLKAQVISYQAQALAQTKQPVYALNDPESQDLRQLSQALIKFIDQDCLLYHQDADKLQFTLLSPQGKARDLLKALQSSIPSIKGGGSPQLVSGRMEGQAQSLIDHFQTLIQPEN</sequence>
<dbReference type="Gene3D" id="2.40.30.130">
    <property type="match status" value="1"/>
</dbReference>
<protein>
    <recommendedName>
        <fullName evidence="5">Threonyl/alanyl tRNA synthetase SAD domain-containing protein</fullName>
    </recommendedName>
</protein>
<dbReference type="SUPFAM" id="SSF50447">
    <property type="entry name" value="Translation proteins"/>
    <property type="match status" value="1"/>
</dbReference>
<dbReference type="GO" id="GO:0000166">
    <property type="term" value="F:nucleotide binding"/>
    <property type="evidence" value="ECO:0007669"/>
    <property type="project" value="InterPro"/>
</dbReference>
<reference evidence="3" key="1">
    <citation type="submission" date="2023-05" db="EMBL/GenBank/DDBJ databases">
        <title>Cataloging the Phylogenetic Diversity of Human Bladder Bacteria.</title>
        <authorList>
            <person name="Du J."/>
        </authorList>
    </citation>
    <scope>NUCLEOTIDE SEQUENCE</scope>
    <source>
        <strain evidence="3">UMB1231</strain>
    </source>
</reference>
<dbReference type="RefSeq" id="WP_285065714.1">
    <property type="nucleotide sequence ID" value="NZ_JASOOE010000007.1"/>
</dbReference>
<dbReference type="InterPro" id="IPR018163">
    <property type="entry name" value="Thr/Ala-tRNA-synth_IIc_edit"/>
</dbReference>
<keyword evidence="1" id="KW-0479">Metal-binding</keyword>
<dbReference type="GO" id="GO:0002161">
    <property type="term" value="F:aminoacyl-tRNA deacylase activity"/>
    <property type="evidence" value="ECO:0007669"/>
    <property type="project" value="UniProtKB-ARBA"/>
</dbReference>
<proteinExistence type="predicted"/>
<dbReference type="PANTHER" id="PTHR43462">
    <property type="entry name" value="ALANYL-TRNA EDITING PROTEIN"/>
    <property type="match status" value="1"/>
</dbReference>
<evidence type="ECO:0000313" key="3">
    <source>
        <dbReference type="EMBL" id="MDK7187275.1"/>
    </source>
</evidence>
<accession>A0AAJ1Q673</accession>